<dbReference type="PANTHER" id="PTHR34983:SF2">
    <property type="entry name" value="ENDO-BETA-1,4-GALACTANASE"/>
    <property type="match status" value="1"/>
</dbReference>
<dbReference type="EMBL" id="SSOB01000014">
    <property type="protein sequence ID" value="THF79040.1"/>
    <property type="molecule type" value="Genomic_DNA"/>
</dbReference>
<dbReference type="AlphaFoldDB" id="A0A4S4BV78"/>
<evidence type="ECO:0000313" key="6">
    <source>
        <dbReference type="Proteomes" id="UP000310636"/>
    </source>
</evidence>
<evidence type="ECO:0000256" key="2">
    <source>
        <dbReference type="ARBA" id="ARBA00022801"/>
    </source>
</evidence>
<dbReference type="EC" id="3.2.1.89" evidence="4"/>
<keyword evidence="6" id="KW-1185">Reference proteome</keyword>
<comment type="similarity">
    <text evidence="1 4">Belongs to the glycosyl hydrolase 53 family.</text>
</comment>
<dbReference type="GO" id="GO:0031218">
    <property type="term" value="F:arabinogalactan endo-1,4-beta-galactosidase activity"/>
    <property type="evidence" value="ECO:0007669"/>
    <property type="project" value="UniProtKB-EC"/>
</dbReference>
<dbReference type="Gene3D" id="3.20.20.80">
    <property type="entry name" value="Glycosidases"/>
    <property type="match status" value="1"/>
</dbReference>
<sequence length="357" mass="40381">MTFIKGMDISVQTEIEQLGAKYYNGGEEGDAVHILGDYNVNQIRLRLWNNPYDADNKPYGGGTNDLPTTIKLAQRAAERGMGFLLDLHYSDFWADPGTQVKPKAWQDLSGEALERAVYQYTFDTLKELERNGVLPGMVQIGNEITNGLLWSDGRFENGKAMIRLLAAGVEAVRDYNPAIRTVIHLDWGGDNALYRRWFDEAAAAELDFDIIGLSYYPFWHGTLEQLTDNMNDISSRYGKDVLIAETAFPFTIEQIESEVMIFTEEHAASVPYAIDAQGQSQFLLDLMNAIRSVENNRGIGFFYWEPTWLNIRQARWATEEGKKYLSNDGISANVWANLALFDFRGNALPALQAIRDF</sequence>
<proteinExistence type="inferred from homology"/>
<dbReference type="PANTHER" id="PTHR34983">
    <property type="entry name" value="ARABINOGALACTAN ENDO-BETA-1,4-GALACTANASE A"/>
    <property type="match status" value="1"/>
</dbReference>
<protein>
    <recommendedName>
        <fullName evidence="4">Arabinogalactan endo-beta-1,4-galactanase</fullName>
        <ecNumber evidence="4">3.2.1.89</ecNumber>
    </recommendedName>
</protein>
<evidence type="ECO:0000256" key="1">
    <source>
        <dbReference type="ARBA" id="ARBA00010687"/>
    </source>
</evidence>
<dbReference type="GO" id="GO:0015926">
    <property type="term" value="F:glucosidase activity"/>
    <property type="evidence" value="ECO:0007669"/>
    <property type="project" value="InterPro"/>
</dbReference>
<keyword evidence="2 4" id="KW-0378">Hydrolase</keyword>
<organism evidence="5 6">
    <name type="scientific">Cohnella fermenti</name>
    <dbReference type="NCBI Taxonomy" id="2565925"/>
    <lineage>
        <taxon>Bacteria</taxon>
        <taxon>Bacillati</taxon>
        <taxon>Bacillota</taxon>
        <taxon>Bacilli</taxon>
        <taxon>Bacillales</taxon>
        <taxon>Paenibacillaceae</taxon>
        <taxon>Cohnella</taxon>
    </lineage>
</organism>
<name>A0A4S4BV78_9BACL</name>
<dbReference type="InterPro" id="IPR017853">
    <property type="entry name" value="GH"/>
</dbReference>
<comment type="caution">
    <text evidence="5">The sequence shown here is derived from an EMBL/GenBank/DDBJ whole genome shotgun (WGS) entry which is preliminary data.</text>
</comment>
<comment type="catalytic activity">
    <reaction evidence="4">
        <text>The enzyme specifically hydrolyzes (1-&gt;4)-beta-D-galactosidic linkages in type I arabinogalactans.</text>
        <dbReference type="EC" id="3.2.1.89"/>
    </reaction>
</comment>
<keyword evidence="3 4" id="KW-0326">Glycosidase</keyword>
<evidence type="ECO:0000256" key="3">
    <source>
        <dbReference type="ARBA" id="ARBA00023295"/>
    </source>
</evidence>
<dbReference type="InterPro" id="IPR011683">
    <property type="entry name" value="Glyco_hydro_53"/>
</dbReference>
<dbReference type="SUPFAM" id="SSF51445">
    <property type="entry name" value="(Trans)glycosidases"/>
    <property type="match status" value="1"/>
</dbReference>
<dbReference type="OrthoDB" id="9768786at2"/>
<gene>
    <name evidence="5" type="ORF">E6C55_12540</name>
</gene>
<dbReference type="GO" id="GO:0045490">
    <property type="term" value="P:pectin catabolic process"/>
    <property type="evidence" value="ECO:0007669"/>
    <property type="project" value="TreeGrafter"/>
</dbReference>
<evidence type="ECO:0000313" key="5">
    <source>
        <dbReference type="EMBL" id="THF79040.1"/>
    </source>
</evidence>
<reference evidence="5 6" key="1">
    <citation type="submission" date="2019-04" db="EMBL/GenBank/DDBJ databases">
        <title>Cohnella sp. nov. isolated from preserved vegetables.</title>
        <authorList>
            <person name="Lin S.-Y."/>
            <person name="Hung M.-H."/>
            <person name="Young C.-C."/>
        </authorList>
    </citation>
    <scope>NUCLEOTIDE SEQUENCE [LARGE SCALE GENOMIC DNA]</scope>
    <source>
        <strain evidence="5 6">CC-MHH1044</strain>
    </source>
</reference>
<dbReference type="RefSeq" id="WP_136370147.1">
    <property type="nucleotide sequence ID" value="NZ_SSOB01000014.1"/>
</dbReference>
<dbReference type="Pfam" id="PF07745">
    <property type="entry name" value="Glyco_hydro_53"/>
    <property type="match status" value="1"/>
</dbReference>
<dbReference type="Proteomes" id="UP000310636">
    <property type="component" value="Unassembled WGS sequence"/>
</dbReference>
<evidence type="ECO:0000256" key="4">
    <source>
        <dbReference type="RuleBase" id="RU361192"/>
    </source>
</evidence>
<accession>A0A4S4BV78</accession>